<dbReference type="GO" id="GO:0000049">
    <property type="term" value="F:tRNA binding"/>
    <property type="evidence" value="ECO:0007669"/>
    <property type="project" value="InterPro"/>
</dbReference>
<reference evidence="6 7" key="1">
    <citation type="submission" date="2017-09" db="EMBL/GenBank/DDBJ databases">
        <title>Depth-based differentiation of microbial function through sediment-hosted aquifers and enrichment of novel symbionts in the deep terrestrial subsurface.</title>
        <authorList>
            <person name="Probst A.J."/>
            <person name="Ladd B."/>
            <person name="Jarett J.K."/>
            <person name="Geller-Mcgrath D.E."/>
            <person name="Sieber C.M."/>
            <person name="Emerson J.B."/>
            <person name="Anantharaman K."/>
            <person name="Thomas B.C."/>
            <person name="Malmstrom R."/>
            <person name="Stieglmeier M."/>
            <person name="Klingl A."/>
            <person name="Woyke T."/>
            <person name="Ryan C.M."/>
            <person name="Banfield J.F."/>
        </authorList>
    </citation>
    <scope>NUCLEOTIDE SEQUENCE [LARGE SCALE GENOMIC DNA]</scope>
    <source>
        <strain evidence="6">CG11_big_fil_rev_8_21_14_0_20_35_14</strain>
    </source>
</reference>
<evidence type="ECO:0000256" key="4">
    <source>
        <dbReference type="ARBA" id="ARBA00022801"/>
    </source>
</evidence>
<keyword evidence="5" id="KW-0694">RNA-binding</keyword>
<organism evidence="6 7">
    <name type="scientific">Candidatus Liptonbacteria bacterium CG11_big_fil_rev_8_21_14_0_20_35_14</name>
    <dbReference type="NCBI Taxonomy" id="1974634"/>
    <lineage>
        <taxon>Bacteria</taxon>
        <taxon>Candidatus Liptoniibacteriota</taxon>
    </lineage>
</organism>
<proteinExistence type="predicted"/>
<evidence type="ECO:0000256" key="1">
    <source>
        <dbReference type="ARBA" id="ARBA00022694"/>
    </source>
</evidence>
<keyword evidence="3" id="KW-0255">Endonuclease</keyword>
<dbReference type="GO" id="GO:0004526">
    <property type="term" value="F:ribonuclease P activity"/>
    <property type="evidence" value="ECO:0007669"/>
    <property type="project" value="InterPro"/>
</dbReference>
<evidence type="ECO:0000313" key="6">
    <source>
        <dbReference type="EMBL" id="PIR04997.1"/>
    </source>
</evidence>
<protein>
    <submittedName>
        <fullName evidence="6">Uncharacterized protein</fullName>
    </submittedName>
</protein>
<dbReference type="InterPro" id="IPR020568">
    <property type="entry name" value="Ribosomal_Su5_D2-typ_SF"/>
</dbReference>
<dbReference type="Pfam" id="PF00825">
    <property type="entry name" value="Ribonuclease_P"/>
    <property type="match status" value="1"/>
</dbReference>
<dbReference type="InterPro" id="IPR000100">
    <property type="entry name" value="RNase_P"/>
</dbReference>
<evidence type="ECO:0000256" key="2">
    <source>
        <dbReference type="ARBA" id="ARBA00022722"/>
    </source>
</evidence>
<evidence type="ECO:0000256" key="3">
    <source>
        <dbReference type="ARBA" id="ARBA00022759"/>
    </source>
</evidence>
<keyword evidence="2" id="KW-0540">Nuclease</keyword>
<dbReference type="GO" id="GO:0008033">
    <property type="term" value="P:tRNA processing"/>
    <property type="evidence" value="ECO:0007669"/>
    <property type="project" value="UniProtKB-KW"/>
</dbReference>
<dbReference type="AlphaFoldDB" id="A0A2H0N800"/>
<gene>
    <name evidence="6" type="ORF">COV57_01425</name>
</gene>
<evidence type="ECO:0000256" key="5">
    <source>
        <dbReference type="ARBA" id="ARBA00022884"/>
    </source>
</evidence>
<sequence>MLKKKYKLSLKSFPKEGVKTIIRNDFLSIKKHFNNKNFNRFGVIISSKYDKRAVYRNNIRRFIYKNLESVYNDLISGHDFLFIINTTSQNATALKQTVIKFIKQL</sequence>
<keyword evidence="4" id="KW-0378">Hydrolase</keyword>
<dbReference type="InterPro" id="IPR014721">
    <property type="entry name" value="Ribsml_uS5_D2-typ_fold_subgr"/>
</dbReference>
<dbReference type="Proteomes" id="UP000229893">
    <property type="component" value="Unassembled WGS sequence"/>
</dbReference>
<dbReference type="Gene3D" id="3.30.230.10">
    <property type="match status" value="1"/>
</dbReference>
<accession>A0A2H0N800</accession>
<dbReference type="SUPFAM" id="SSF54211">
    <property type="entry name" value="Ribosomal protein S5 domain 2-like"/>
    <property type="match status" value="1"/>
</dbReference>
<keyword evidence="1" id="KW-0819">tRNA processing</keyword>
<evidence type="ECO:0000313" key="7">
    <source>
        <dbReference type="Proteomes" id="UP000229893"/>
    </source>
</evidence>
<name>A0A2H0N800_9BACT</name>
<dbReference type="EMBL" id="PCWO01000020">
    <property type="protein sequence ID" value="PIR04997.1"/>
    <property type="molecule type" value="Genomic_DNA"/>
</dbReference>
<comment type="caution">
    <text evidence="6">The sequence shown here is derived from an EMBL/GenBank/DDBJ whole genome shotgun (WGS) entry which is preliminary data.</text>
</comment>